<feature type="region of interest" description="Disordered" evidence="1">
    <location>
        <begin position="18"/>
        <end position="83"/>
    </location>
</feature>
<evidence type="ECO:0000313" key="2">
    <source>
        <dbReference type="EMBL" id="KAG0004632.1"/>
    </source>
</evidence>
<evidence type="ECO:0000313" key="3">
    <source>
        <dbReference type="Proteomes" id="UP000703661"/>
    </source>
</evidence>
<protein>
    <submittedName>
        <fullName evidence="2">Uncharacterized protein</fullName>
    </submittedName>
</protein>
<comment type="caution">
    <text evidence="2">The sequence shown here is derived from an EMBL/GenBank/DDBJ whole genome shotgun (WGS) entry which is preliminary data.</text>
</comment>
<reference evidence="2" key="1">
    <citation type="journal article" date="2020" name="Fungal Divers.">
        <title>Resolving the Mortierellaceae phylogeny through synthesis of multi-gene phylogenetics and phylogenomics.</title>
        <authorList>
            <person name="Vandepol N."/>
            <person name="Liber J."/>
            <person name="Desiro A."/>
            <person name="Na H."/>
            <person name="Kennedy M."/>
            <person name="Barry K."/>
            <person name="Grigoriev I.V."/>
            <person name="Miller A.N."/>
            <person name="O'Donnell K."/>
            <person name="Stajich J.E."/>
            <person name="Bonito G."/>
        </authorList>
    </citation>
    <scope>NUCLEOTIDE SEQUENCE</scope>
    <source>
        <strain evidence="2">NRRL 2769</strain>
    </source>
</reference>
<organism evidence="2 3">
    <name type="scientific">Entomortierella chlamydospora</name>
    <dbReference type="NCBI Taxonomy" id="101097"/>
    <lineage>
        <taxon>Eukaryota</taxon>
        <taxon>Fungi</taxon>
        <taxon>Fungi incertae sedis</taxon>
        <taxon>Mucoromycota</taxon>
        <taxon>Mortierellomycotina</taxon>
        <taxon>Mortierellomycetes</taxon>
        <taxon>Mortierellales</taxon>
        <taxon>Mortierellaceae</taxon>
        <taxon>Entomortierella</taxon>
    </lineage>
</organism>
<dbReference type="AlphaFoldDB" id="A0A9P6MJ77"/>
<gene>
    <name evidence="2" type="ORF">BGZ80_005589</name>
</gene>
<name>A0A9P6MJ77_9FUNG</name>
<sequence>HYFESHIRGPVIPPLRRSNIAITPVPTNDDPETLTNKDHGSRPFTESTGSSCITSTRGDKHSGSDLNGNDDEDNSGACGHDDRCEGIEEGYDYKYDGTKEYVEEELSETEDELRDAVDYIRREISNRAERSAYYSSTDDTDDINPSYWDCPEDIVKPLLKQEDYKRMRSLFMARNSILRTYGLSDDEYSDLTCGHESRHSEESLWLDDDQVTKRIELWKQERCQK</sequence>
<keyword evidence="3" id="KW-1185">Reference proteome</keyword>
<feature type="non-terminal residue" evidence="2">
    <location>
        <position position="225"/>
    </location>
</feature>
<proteinExistence type="predicted"/>
<dbReference type="EMBL" id="JAAAID010002750">
    <property type="protein sequence ID" value="KAG0004632.1"/>
    <property type="molecule type" value="Genomic_DNA"/>
</dbReference>
<evidence type="ECO:0000256" key="1">
    <source>
        <dbReference type="SAM" id="MobiDB-lite"/>
    </source>
</evidence>
<dbReference type="Proteomes" id="UP000703661">
    <property type="component" value="Unassembled WGS sequence"/>
</dbReference>
<accession>A0A9P6MJ77</accession>
<feature type="compositionally biased region" description="Polar residues" evidence="1">
    <location>
        <begin position="44"/>
        <end position="56"/>
    </location>
</feature>